<dbReference type="Proteomes" id="UP000887577">
    <property type="component" value="Unplaced"/>
</dbReference>
<name>A0A914YJP4_9BILA</name>
<sequence>MGAVASYKESSELLNAVFLFCHALTTSKPFNGCESKLLSLLNSPFENGHDADPNIERLAFVQHFLELSKKAFTGEEDDLQLIVDKVVQTLTDIFNAKNEMNVFTSADFVYQTGILWSLIRMDRVKAEQKDYLKQMIVKYIELLGGSLINTQEINNDEKALHSKIAFITSSLALMTQLWPHIGGGKLPGISFINDYEKLYPQIESPSNIILPEYLLIFHGDPEFIDSNFLTPHSSFVESTNAATVTTIKYY</sequence>
<accession>A0A914YJP4</accession>
<proteinExistence type="predicted"/>
<keyword evidence="1" id="KW-1185">Reference proteome</keyword>
<dbReference type="AlphaFoldDB" id="A0A914YJP4"/>
<organism evidence="1 2">
    <name type="scientific">Panagrolaimus superbus</name>
    <dbReference type="NCBI Taxonomy" id="310955"/>
    <lineage>
        <taxon>Eukaryota</taxon>
        <taxon>Metazoa</taxon>
        <taxon>Ecdysozoa</taxon>
        <taxon>Nematoda</taxon>
        <taxon>Chromadorea</taxon>
        <taxon>Rhabditida</taxon>
        <taxon>Tylenchina</taxon>
        <taxon>Panagrolaimomorpha</taxon>
        <taxon>Panagrolaimoidea</taxon>
        <taxon>Panagrolaimidae</taxon>
        <taxon>Panagrolaimus</taxon>
    </lineage>
</organism>
<evidence type="ECO:0000313" key="1">
    <source>
        <dbReference type="Proteomes" id="UP000887577"/>
    </source>
</evidence>
<reference evidence="2" key="1">
    <citation type="submission" date="2022-11" db="UniProtKB">
        <authorList>
            <consortium name="WormBaseParasite"/>
        </authorList>
    </citation>
    <scope>IDENTIFICATION</scope>
</reference>
<protein>
    <submittedName>
        <fullName evidence="2">Uncharacterized protein</fullName>
    </submittedName>
</protein>
<evidence type="ECO:0000313" key="2">
    <source>
        <dbReference type="WBParaSite" id="PSU_v2.g1753.t1"/>
    </source>
</evidence>
<dbReference type="WBParaSite" id="PSU_v2.g1753.t1">
    <property type="protein sequence ID" value="PSU_v2.g1753.t1"/>
    <property type="gene ID" value="PSU_v2.g1753"/>
</dbReference>